<accession>A0A175YA28</accession>
<organism evidence="1 2">
    <name type="scientific">Daucus carota subsp. sativus</name>
    <name type="common">Carrot</name>
    <dbReference type="NCBI Taxonomy" id="79200"/>
    <lineage>
        <taxon>Eukaryota</taxon>
        <taxon>Viridiplantae</taxon>
        <taxon>Streptophyta</taxon>
        <taxon>Embryophyta</taxon>
        <taxon>Tracheophyta</taxon>
        <taxon>Spermatophyta</taxon>
        <taxon>Magnoliopsida</taxon>
        <taxon>eudicotyledons</taxon>
        <taxon>Gunneridae</taxon>
        <taxon>Pentapetalae</taxon>
        <taxon>asterids</taxon>
        <taxon>campanulids</taxon>
        <taxon>Apiales</taxon>
        <taxon>Apiaceae</taxon>
        <taxon>Apioideae</taxon>
        <taxon>Scandiceae</taxon>
        <taxon>Daucinae</taxon>
        <taxon>Daucus</taxon>
        <taxon>Daucus sect. Daucus</taxon>
    </lineage>
</organism>
<dbReference type="AlphaFoldDB" id="A0A175YA28"/>
<gene>
    <name evidence="1" type="ORF">DCAR_0624610</name>
</gene>
<evidence type="ECO:0000313" key="1">
    <source>
        <dbReference type="EMBL" id="WOH05196.1"/>
    </source>
</evidence>
<protein>
    <submittedName>
        <fullName evidence="1">Uncharacterized protein</fullName>
    </submittedName>
</protein>
<name>A0A175YA28_DAUCS</name>
<sequence length="57" mass="6662">MYSRLFEEVEYALSHNTPKKDFSDHHVPCFTSNNKSKMIKGRTILITIYLKRSGAKE</sequence>
<reference evidence="1" key="2">
    <citation type="submission" date="2022-03" db="EMBL/GenBank/DDBJ databases">
        <title>Draft title - Genomic analysis of global carrot germplasm unveils the trajectory of domestication and the origin of high carotenoid orange carrot.</title>
        <authorList>
            <person name="Iorizzo M."/>
            <person name="Ellison S."/>
            <person name="Senalik D."/>
            <person name="Macko-Podgorni A."/>
            <person name="Grzebelus D."/>
            <person name="Bostan H."/>
            <person name="Rolling W."/>
            <person name="Curaba J."/>
            <person name="Simon P."/>
        </authorList>
    </citation>
    <scope>NUCLEOTIDE SEQUENCE</scope>
    <source>
        <tissue evidence="1">Leaf</tissue>
    </source>
</reference>
<dbReference type="Gramene" id="KZM80200">
    <property type="protein sequence ID" value="KZM80200"/>
    <property type="gene ID" value="DCAR_032297"/>
</dbReference>
<reference evidence="1" key="1">
    <citation type="journal article" date="2016" name="Nat. Genet.">
        <title>A high-quality carrot genome assembly provides new insights into carotenoid accumulation and asterid genome evolution.</title>
        <authorList>
            <person name="Iorizzo M."/>
            <person name="Ellison S."/>
            <person name="Senalik D."/>
            <person name="Zeng P."/>
            <person name="Satapoomin P."/>
            <person name="Huang J."/>
            <person name="Bowman M."/>
            <person name="Iovene M."/>
            <person name="Sanseverino W."/>
            <person name="Cavagnaro P."/>
            <person name="Yildiz M."/>
            <person name="Macko-Podgorni A."/>
            <person name="Moranska E."/>
            <person name="Grzebelus E."/>
            <person name="Grzebelus D."/>
            <person name="Ashrafi H."/>
            <person name="Zheng Z."/>
            <person name="Cheng S."/>
            <person name="Spooner D."/>
            <person name="Van Deynze A."/>
            <person name="Simon P."/>
        </authorList>
    </citation>
    <scope>NUCLEOTIDE SEQUENCE</scope>
    <source>
        <tissue evidence="1">Leaf</tissue>
    </source>
</reference>
<evidence type="ECO:0000313" key="2">
    <source>
        <dbReference type="Proteomes" id="UP000077755"/>
    </source>
</evidence>
<dbReference type="EMBL" id="CP093348">
    <property type="protein sequence ID" value="WOH05196.1"/>
    <property type="molecule type" value="Genomic_DNA"/>
</dbReference>
<proteinExistence type="predicted"/>
<dbReference type="Proteomes" id="UP000077755">
    <property type="component" value="Chromosome 6"/>
</dbReference>
<keyword evidence="2" id="KW-1185">Reference proteome</keyword>